<sequence length="437" mass="50716">MLSRPGPREPVTPQLYCELMENHFVDLEALRWDSERISKTRLKMKSTKDAVSDYFQYRVACCMSDLEYLSCYGTGLRELFFDKILEDKEYNETMRSMQEDEATIRHELCLVDLFRHTLEQDVYARYEQLKIKRLRACIANEEEPRPRQDYKLIQTVFESVIKEKKLSLKSSVTDQKDKDSFCLDVLTHYDARGQVGGSYCVVNGWNITSGMDAAQLVPSLTQGDIELSHLFKEERVDMLDWKNGIPLHRGLAWGLRCGIIAIIPSGVEEVAWKMILINEKYRDCIFMGHRTWNVFDGKTLNFRSEKQPARRYLYFRFVMSYLQAVVIGNHDFVQKVESKTISWALPGEFVEEKILRLLAKHILGYDMPSHLYKGRTFRNGQSKGDIEQVGTALAGLLYSWFWKPKNSPIANAGKAQRDREALWAVLELPKDDFEPVG</sequence>
<keyword evidence="2" id="KW-1185">Reference proteome</keyword>
<dbReference type="STRING" id="1447875.A0A2B7XR22"/>
<gene>
    <name evidence="1" type="ORF">AJ79_04921</name>
</gene>
<reference evidence="1 2" key="1">
    <citation type="submission" date="2017-10" db="EMBL/GenBank/DDBJ databases">
        <title>Comparative genomics in systemic dimorphic fungi from Ajellomycetaceae.</title>
        <authorList>
            <person name="Munoz J.F."/>
            <person name="Mcewen J.G."/>
            <person name="Clay O.K."/>
            <person name="Cuomo C.A."/>
        </authorList>
    </citation>
    <scope>NUCLEOTIDE SEQUENCE [LARGE SCALE GENOMIC DNA]</scope>
    <source>
        <strain evidence="1 2">UAMH5409</strain>
    </source>
</reference>
<organism evidence="1 2">
    <name type="scientific">Helicocarpus griseus UAMH5409</name>
    <dbReference type="NCBI Taxonomy" id="1447875"/>
    <lineage>
        <taxon>Eukaryota</taxon>
        <taxon>Fungi</taxon>
        <taxon>Dikarya</taxon>
        <taxon>Ascomycota</taxon>
        <taxon>Pezizomycotina</taxon>
        <taxon>Eurotiomycetes</taxon>
        <taxon>Eurotiomycetidae</taxon>
        <taxon>Onygenales</taxon>
        <taxon>Ajellomycetaceae</taxon>
        <taxon>Helicocarpus</taxon>
    </lineage>
</organism>
<evidence type="ECO:0008006" key="3">
    <source>
        <dbReference type="Google" id="ProtNLM"/>
    </source>
</evidence>
<comment type="caution">
    <text evidence="1">The sequence shown here is derived from an EMBL/GenBank/DDBJ whole genome shotgun (WGS) entry which is preliminary data.</text>
</comment>
<dbReference type="EMBL" id="PDNB01000073">
    <property type="protein sequence ID" value="PGH11420.1"/>
    <property type="molecule type" value="Genomic_DNA"/>
</dbReference>
<dbReference type="OrthoDB" id="5386595at2759"/>
<dbReference type="AlphaFoldDB" id="A0A2B7XR22"/>
<dbReference type="Proteomes" id="UP000223968">
    <property type="component" value="Unassembled WGS sequence"/>
</dbReference>
<accession>A0A2B7XR22</accession>
<name>A0A2B7XR22_9EURO</name>
<evidence type="ECO:0000313" key="1">
    <source>
        <dbReference type="EMBL" id="PGH11420.1"/>
    </source>
</evidence>
<evidence type="ECO:0000313" key="2">
    <source>
        <dbReference type="Proteomes" id="UP000223968"/>
    </source>
</evidence>
<proteinExistence type="predicted"/>
<protein>
    <recommendedName>
        <fullName evidence="3">HNH nuclease domain-containing protein</fullName>
    </recommendedName>
</protein>